<evidence type="ECO:0000259" key="1">
    <source>
        <dbReference type="PROSITE" id="PS50090"/>
    </source>
</evidence>
<reference evidence="2 3" key="1">
    <citation type="submission" date="2018-07" db="EMBL/GenBank/DDBJ databases">
        <title>The complete nuclear genome of the prasinophyte Chloropicon primus (CCMP1205).</title>
        <authorList>
            <person name="Pombert J.-F."/>
            <person name="Otis C."/>
            <person name="Turmel M."/>
            <person name="Lemieux C."/>
        </authorList>
    </citation>
    <scope>NUCLEOTIDE SEQUENCE [LARGE SCALE GENOMIC DNA]</scope>
    <source>
        <strain evidence="2 3">CCMP1205</strain>
    </source>
</reference>
<dbReference type="InterPro" id="IPR009057">
    <property type="entry name" value="Homeodomain-like_sf"/>
</dbReference>
<accession>A0A5B8MB24</accession>
<dbReference type="SUPFAM" id="SSF46689">
    <property type="entry name" value="Homeodomain-like"/>
    <property type="match status" value="1"/>
</dbReference>
<feature type="domain" description="Myb-like" evidence="1">
    <location>
        <begin position="84"/>
        <end position="128"/>
    </location>
</feature>
<dbReference type="Gene3D" id="1.10.10.60">
    <property type="entry name" value="Homeodomain-like"/>
    <property type="match status" value="1"/>
</dbReference>
<dbReference type="SMART" id="SM00717">
    <property type="entry name" value="SANT"/>
    <property type="match status" value="1"/>
</dbReference>
<proteinExistence type="predicted"/>
<protein>
    <recommendedName>
        <fullName evidence="1">Myb-like domain-containing protein</fullName>
    </recommendedName>
</protein>
<dbReference type="EMBL" id="CP031034">
    <property type="protein sequence ID" value="QDZ17566.1"/>
    <property type="molecule type" value="Genomic_DNA"/>
</dbReference>
<dbReference type="Proteomes" id="UP000316726">
    <property type="component" value="Chromosome 1"/>
</dbReference>
<gene>
    <name evidence="2" type="ORF">A3770_01p00840</name>
</gene>
<dbReference type="Pfam" id="PF00249">
    <property type="entry name" value="Myb_DNA-binding"/>
    <property type="match status" value="1"/>
</dbReference>
<organism evidence="2 3">
    <name type="scientific">Chloropicon primus</name>
    <dbReference type="NCBI Taxonomy" id="1764295"/>
    <lineage>
        <taxon>Eukaryota</taxon>
        <taxon>Viridiplantae</taxon>
        <taxon>Chlorophyta</taxon>
        <taxon>Chloropicophyceae</taxon>
        <taxon>Chloropicales</taxon>
        <taxon>Chloropicaceae</taxon>
        <taxon>Chloropicon</taxon>
    </lineage>
</organism>
<keyword evidence="3" id="KW-1185">Reference proteome</keyword>
<evidence type="ECO:0000313" key="3">
    <source>
        <dbReference type="Proteomes" id="UP000316726"/>
    </source>
</evidence>
<name>A0A5B8MB24_9CHLO</name>
<dbReference type="OrthoDB" id="1919336at2759"/>
<evidence type="ECO:0000313" key="2">
    <source>
        <dbReference type="EMBL" id="QDZ17566.1"/>
    </source>
</evidence>
<dbReference type="AlphaFoldDB" id="A0A5B8MB24"/>
<dbReference type="InterPro" id="IPR001005">
    <property type="entry name" value="SANT/Myb"/>
</dbReference>
<sequence>MRVKRPKPKDVMKLPDELFVQPQLLDQLANTQDRGAVYFGECVYPPWKRQRKSAKDEKKFKSQAGKLSVSAKHVKGSDVVKAPKKPFTLEEEKIILEERRKGRTWDLIARMLSGRTAAKVKKHYNLLVKNRVEPPKVVPVVARASKQVTPQVIPPPAAYGAAAATVVPLTKEEQETKLYNKIVVVPDKFDQKKRPQLFFVLNFNEVVLKCHLIPLREVGVFKGDGKTKWMLVPEGQGEELEDVPAGKCTIISSEAVNKVPDADKEAWHILDRRYE</sequence>
<dbReference type="PROSITE" id="PS50090">
    <property type="entry name" value="MYB_LIKE"/>
    <property type="match status" value="1"/>
</dbReference>